<comment type="caution">
    <text evidence="2">The sequence shown here is derived from an EMBL/GenBank/DDBJ whole genome shotgun (WGS) entry which is preliminary data.</text>
</comment>
<dbReference type="PANTHER" id="PTHR34821">
    <property type="entry name" value="INNER MEMBRANE PROTEIN YDCZ"/>
    <property type="match status" value="1"/>
</dbReference>
<dbReference type="RefSeq" id="WP_146406631.1">
    <property type="nucleotide sequence ID" value="NZ_SJPU01000001.1"/>
</dbReference>
<feature type="transmembrane region" description="Helical" evidence="1">
    <location>
        <begin position="96"/>
        <end position="113"/>
    </location>
</feature>
<accession>A0A5C6C5Q0</accession>
<dbReference type="Pfam" id="PF04657">
    <property type="entry name" value="DMT_YdcZ"/>
    <property type="match status" value="1"/>
</dbReference>
<evidence type="ECO:0008006" key="4">
    <source>
        <dbReference type="Google" id="ProtNLM"/>
    </source>
</evidence>
<evidence type="ECO:0000313" key="2">
    <source>
        <dbReference type="EMBL" id="TWU19923.1"/>
    </source>
</evidence>
<proteinExistence type="predicted"/>
<keyword evidence="1" id="KW-0812">Transmembrane</keyword>
<name>A0A5C6C5Q0_9BACT</name>
<keyword evidence="3" id="KW-1185">Reference proteome</keyword>
<dbReference type="EMBL" id="SJPU01000001">
    <property type="protein sequence ID" value="TWU19923.1"/>
    <property type="molecule type" value="Genomic_DNA"/>
</dbReference>
<sequence length="147" mass="15466">MAKLIWILMALAAGSALPLQGGVNAKLGKAGASPAHAAFISFAVGTVALLAYILLTKQTVSWAGIKQLPPQYWIGGILGATYVTIVILVFPKLGPGLAFSLIVAGQMAMALFLEHYNILVAQQQSVSLGRFMGVVLIVVGVVFLKRF</sequence>
<dbReference type="Proteomes" id="UP000319908">
    <property type="component" value="Unassembled WGS sequence"/>
</dbReference>
<feature type="transmembrane region" description="Helical" evidence="1">
    <location>
        <begin position="125"/>
        <end position="144"/>
    </location>
</feature>
<dbReference type="InterPro" id="IPR006750">
    <property type="entry name" value="YdcZ"/>
</dbReference>
<evidence type="ECO:0000256" key="1">
    <source>
        <dbReference type="SAM" id="Phobius"/>
    </source>
</evidence>
<dbReference type="GO" id="GO:0005886">
    <property type="term" value="C:plasma membrane"/>
    <property type="evidence" value="ECO:0007669"/>
    <property type="project" value="TreeGrafter"/>
</dbReference>
<dbReference type="PANTHER" id="PTHR34821:SF2">
    <property type="entry name" value="INNER MEMBRANE PROTEIN YDCZ"/>
    <property type="match status" value="1"/>
</dbReference>
<feature type="transmembrane region" description="Helical" evidence="1">
    <location>
        <begin position="35"/>
        <end position="55"/>
    </location>
</feature>
<dbReference type="OrthoDB" id="9789346at2"/>
<evidence type="ECO:0000313" key="3">
    <source>
        <dbReference type="Proteomes" id="UP000319908"/>
    </source>
</evidence>
<reference evidence="2 3" key="1">
    <citation type="journal article" date="2020" name="Antonie Van Leeuwenhoek">
        <title>Rhodopirellula heiligendammensis sp. nov., Rhodopirellula pilleata sp. nov., and Rhodopirellula solitaria sp. nov. isolated from natural or artificial marine surfaces in Northern Germany and California, USA, and emended description of the genus Rhodopirellula.</title>
        <authorList>
            <person name="Kallscheuer N."/>
            <person name="Wiegand S."/>
            <person name="Jogler M."/>
            <person name="Boedeker C."/>
            <person name="Peeters S.H."/>
            <person name="Rast P."/>
            <person name="Heuer A."/>
            <person name="Jetten M.S.M."/>
            <person name="Rohde M."/>
            <person name="Jogler C."/>
        </authorList>
    </citation>
    <scope>NUCLEOTIDE SEQUENCE [LARGE SCALE GENOMIC DNA]</scope>
    <source>
        <strain evidence="2 3">Poly21</strain>
    </source>
</reference>
<dbReference type="AlphaFoldDB" id="A0A5C6C5Q0"/>
<feature type="transmembrane region" description="Helical" evidence="1">
    <location>
        <begin position="71"/>
        <end position="90"/>
    </location>
</feature>
<keyword evidence="1" id="KW-0472">Membrane</keyword>
<gene>
    <name evidence="2" type="ORF">Poly21_21020</name>
</gene>
<protein>
    <recommendedName>
        <fullName evidence="4">DMT family transporter</fullName>
    </recommendedName>
</protein>
<organism evidence="2 3">
    <name type="scientific">Allorhodopirellula heiligendammensis</name>
    <dbReference type="NCBI Taxonomy" id="2714739"/>
    <lineage>
        <taxon>Bacteria</taxon>
        <taxon>Pseudomonadati</taxon>
        <taxon>Planctomycetota</taxon>
        <taxon>Planctomycetia</taxon>
        <taxon>Pirellulales</taxon>
        <taxon>Pirellulaceae</taxon>
        <taxon>Allorhodopirellula</taxon>
    </lineage>
</organism>
<keyword evidence="1" id="KW-1133">Transmembrane helix</keyword>